<organism evidence="3">
    <name type="scientific">viral metagenome</name>
    <dbReference type="NCBI Taxonomy" id="1070528"/>
    <lineage>
        <taxon>unclassified sequences</taxon>
        <taxon>metagenomes</taxon>
        <taxon>organismal metagenomes</taxon>
    </lineage>
</organism>
<dbReference type="AlphaFoldDB" id="A0A6C0HP00"/>
<keyword evidence="1" id="KW-1133">Transmembrane helix</keyword>
<dbReference type="InterPro" id="IPR036938">
    <property type="entry name" value="PAP2/HPO_sf"/>
</dbReference>
<keyword evidence="1" id="KW-0812">Transmembrane</keyword>
<dbReference type="SMART" id="SM00014">
    <property type="entry name" value="acidPPc"/>
    <property type="match status" value="1"/>
</dbReference>
<keyword evidence="1" id="KW-0472">Membrane</keyword>
<feature type="transmembrane region" description="Helical" evidence="1">
    <location>
        <begin position="138"/>
        <end position="160"/>
    </location>
</feature>
<evidence type="ECO:0000313" key="3">
    <source>
        <dbReference type="EMBL" id="QHT82401.1"/>
    </source>
</evidence>
<accession>A0A6C0HP00</accession>
<dbReference type="SUPFAM" id="SSF48317">
    <property type="entry name" value="Acid phosphatase/Vanadium-dependent haloperoxidase"/>
    <property type="match status" value="1"/>
</dbReference>
<dbReference type="Gene3D" id="1.20.144.10">
    <property type="entry name" value="Phosphatidic acid phosphatase type 2/haloperoxidase"/>
    <property type="match status" value="1"/>
</dbReference>
<feature type="transmembrane region" description="Helical" evidence="1">
    <location>
        <begin position="32"/>
        <end position="52"/>
    </location>
</feature>
<feature type="domain" description="Phosphatidic acid phosphatase type 2/haloperoxidase" evidence="2">
    <location>
        <begin position="35"/>
        <end position="153"/>
    </location>
</feature>
<proteinExistence type="predicted"/>
<reference evidence="3" key="1">
    <citation type="journal article" date="2020" name="Nature">
        <title>Giant virus diversity and host interactions through global metagenomics.</title>
        <authorList>
            <person name="Schulz F."/>
            <person name="Roux S."/>
            <person name="Paez-Espino D."/>
            <person name="Jungbluth S."/>
            <person name="Walsh D.A."/>
            <person name="Denef V.J."/>
            <person name="McMahon K.D."/>
            <person name="Konstantinidis K.T."/>
            <person name="Eloe-Fadrosh E.A."/>
            <person name="Kyrpides N.C."/>
            <person name="Woyke T."/>
        </authorList>
    </citation>
    <scope>NUCLEOTIDE SEQUENCE</scope>
    <source>
        <strain evidence="3">GVMAG-M-3300023184-161</strain>
    </source>
</reference>
<sequence length="161" mass="18395">MNYLSCIGSNGPINLLILILVMISTTTQSHNIYLYIYVIIWQAINQFINIVIKNTLKYPRPNNYKNKNFKNLTPALDNYFSIHRNFGMPSGHAQQVISELTFIIFYFKNPIITTISVLQSCITLWQRYSTNKHSINQLAVGSAFGLIVGTAFYIILPSIIK</sequence>
<evidence type="ECO:0000259" key="2">
    <source>
        <dbReference type="SMART" id="SM00014"/>
    </source>
</evidence>
<feature type="transmembrane region" description="Helical" evidence="1">
    <location>
        <begin position="7"/>
        <end position="26"/>
    </location>
</feature>
<evidence type="ECO:0000256" key="1">
    <source>
        <dbReference type="SAM" id="Phobius"/>
    </source>
</evidence>
<dbReference type="Pfam" id="PF01569">
    <property type="entry name" value="PAP2"/>
    <property type="match status" value="1"/>
</dbReference>
<protein>
    <recommendedName>
        <fullName evidence="2">Phosphatidic acid phosphatase type 2/haloperoxidase domain-containing protein</fullName>
    </recommendedName>
</protein>
<name>A0A6C0HP00_9ZZZZ</name>
<dbReference type="EMBL" id="MN739999">
    <property type="protein sequence ID" value="QHT82401.1"/>
    <property type="molecule type" value="Genomic_DNA"/>
</dbReference>
<dbReference type="InterPro" id="IPR000326">
    <property type="entry name" value="PAP2/HPO"/>
</dbReference>